<evidence type="ECO:0007829" key="3">
    <source>
        <dbReference type="PDB" id="7TGH"/>
    </source>
</evidence>
<dbReference type="AlphaFoldDB" id="Q233X7"/>
<evidence type="ECO:0007829" key="5">
    <source>
        <dbReference type="PDB" id="8BQS"/>
    </source>
</evidence>
<dbReference type="KEGG" id="tet:TTHERM_00985010"/>
<evidence type="ECO:0000313" key="1">
    <source>
        <dbReference type="EMBL" id="EAR91807.2"/>
    </source>
</evidence>
<name>Q233X7_TETTS</name>
<protein>
    <submittedName>
        <fullName evidence="1">Uncharacterized protein</fullName>
    </submittedName>
</protein>
<gene>
    <name evidence="1" type="ORF">TTHERM_00985010</name>
</gene>
<dbReference type="eggNOG" id="ENOG502SSED">
    <property type="taxonomic scope" value="Eukaryota"/>
</dbReference>
<dbReference type="EMDB" id="EMD-16184"/>
<dbReference type="PDB" id="8BQS">
    <property type="method" value="EM"/>
    <property type="resolution" value="2.90 A"/>
    <property type="chains" value="AQ=1-189"/>
</dbReference>
<dbReference type="PDB" id="8GYM">
    <property type="method" value="EM"/>
    <property type="resolution" value="2.96 A"/>
    <property type="chains" value="B9/b9=1-189"/>
</dbReference>
<feature type="binding site" evidence="4 5">
    <location>
        <position position="3"/>
    </location>
    <ligand>
        <name>ADP</name>
        <dbReference type="ChEBI" id="CHEBI:456216"/>
        <label>1</label>
    </ligand>
</feature>
<evidence type="ECO:0000313" key="2">
    <source>
        <dbReference type="Proteomes" id="UP000009168"/>
    </source>
</evidence>
<keyword evidence="2" id="KW-1185">Reference proteome</keyword>
<sequence>MSKAYYFVKNFSWAEVSNLLCYGTKYPTVLNHQQKVTRLYRATLRRVYAHQVEGYKTDFKQYNENITDIGKDFNKMLALKPESLELQAYFKKYEDLQEELFDPAMIIDESRPYAASSGRYYIFDDYLLKFDPFGFYSPKLLSENRPEEAMPFYEDYPQNDSHWNLWEQFPEDFEDSNAEREAILKSNKH</sequence>
<dbReference type="EMDB" id="EMD-15865"/>
<dbReference type="EMBL" id="GG662768">
    <property type="protein sequence ID" value="EAR91807.2"/>
    <property type="molecule type" value="Genomic_DNA"/>
</dbReference>
<dbReference type="PDB" id="8B6F">
    <property type="method" value="EM"/>
    <property type="resolution" value="2.80 A"/>
    <property type="chains" value="AQ=1-189"/>
</dbReference>
<proteinExistence type="evidence at protein level"/>
<dbReference type="PDB" id="7TGH">
    <property type="method" value="EM"/>
    <property type="resolution" value="2.60 A"/>
    <property type="chains" value="B9=1-189"/>
</dbReference>
<feature type="binding site" evidence="4 5">
    <location>
        <position position="5"/>
    </location>
    <ligand>
        <name>ADP</name>
        <dbReference type="ChEBI" id="CHEBI:456216"/>
        <label>1</label>
    </ligand>
</feature>
<dbReference type="OrthoDB" id="305324at2759"/>
<reference evidence="4 5" key="4">
    <citation type="journal article" date="2023" name="Nature">
        <title>Structural basis of mitochondrial membrane bending by the I-II-III&lt;sub&gt;2&lt;/sub&gt;-IV&lt;sub&gt;2&lt;/sub&gt; supercomplex.</title>
        <authorList>
            <person name="Muhleip A."/>
            <person name="Flygaard R.K."/>
            <person name="Baradaran R."/>
            <person name="Haapanen O."/>
            <person name="Gruhl T."/>
            <person name="Tobiasson V."/>
            <person name="Marechal A."/>
            <person name="Sharma V."/>
            <person name="Amunts A."/>
        </authorList>
    </citation>
    <scope>STRUCTURE BY ELECTRON MICROSCOPY (2.80 ANGSTROMS) IN COMPLEX WITH ADP</scope>
</reference>
<evidence type="ECO:0007829" key="6">
    <source>
        <dbReference type="PDB" id="8GYM"/>
    </source>
</evidence>
<dbReference type="RefSeq" id="XP_001012052.2">
    <property type="nucleotide sequence ID" value="XM_001012052.3"/>
</dbReference>
<keyword evidence="3 4" id="KW-0547">Nucleotide-binding</keyword>
<evidence type="ECO:0007829" key="4">
    <source>
        <dbReference type="PDB" id="8B6F"/>
    </source>
</evidence>
<reference evidence="3" key="2">
    <citation type="journal article" date="2022" name="Science">
        <title>Structures of &lt;i&gt;Tetrahymena&lt;/i&gt;'s respiratory chain reveal the diversity of eukaryotic core metabolism.</title>
        <authorList>
            <person name="Zhou L."/>
            <person name="Maldonado M."/>
            <person name="Padavannil A."/>
            <person name="Guo F."/>
            <person name="Letts J.A."/>
        </authorList>
    </citation>
    <scope>STRUCTURE BY ELECTRON MICROSCOPY (2.60 ANGSTROMS) IN COMPLEX WITH ADP</scope>
</reference>
<dbReference type="STRING" id="312017.Q233X7"/>
<dbReference type="EMDB" id="EMD-34373"/>
<reference evidence="6 7" key="3">
    <citation type="journal article" date="2023" name="Nat. Commun.">
        <title>Structures of Tetrahymena thermophila respiratory megacomplexes on the tubular mitochondrial cristae.</title>
        <authorList>
            <person name="Han F."/>
            <person name="Hu Y."/>
            <person name="Wu M."/>
            <person name="He Z."/>
            <person name="Tian H."/>
            <person name="Zhou L."/>
        </authorList>
    </citation>
    <scope>STRUCTURE BY ELECTRON MICROSCOPY (2.96 ANGSTROMS) IN COMPLEX WITH ADP</scope>
</reference>
<dbReference type="EMDB" id="EMD-34403"/>
<feature type="binding site" evidence="3">
    <location>
        <position position="3"/>
    </location>
    <ligand>
        <name>ADP</name>
        <dbReference type="ChEBI" id="CHEBI:456216"/>
        <label>2</label>
    </ligand>
</feature>
<feature type="binding site" evidence="4 5">
    <location>
        <position position="25"/>
    </location>
    <ligand>
        <name>ADP</name>
        <dbReference type="ChEBI" id="CHEBI:456216"/>
        <label>1</label>
    </ligand>
</feature>
<dbReference type="GeneID" id="7846626"/>
<evidence type="ECO:0007829" key="7">
    <source>
        <dbReference type="PDB" id="8GZU"/>
    </source>
</evidence>
<dbReference type="PDB" id="8GZU">
    <property type="method" value="EM"/>
    <property type="resolution" value="4.18 A"/>
    <property type="chains" value="B9/b9=1-189"/>
</dbReference>
<dbReference type="HOGENOM" id="CLU_1436999_0_0_1"/>
<accession>Q233X7</accession>
<keyword evidence="3 4" id="KW-0002">3D-structure</keyword>
<organism evidence="1 2">
    <name type="scientific">Tetrahymena thermophila (strain SB210)</name>
    <dbReference type="NCBI Taxonomy" id="312017"/>
    <lineage>
        <taxon>Eukaryota</taxon>
        <taxon>Sar</taxon>
        <taxon>Alveolata</taxon>
        <taxon>Ciliophora</taxon>
        <taxon>Intramacronucleata</taxon>
        <taxon>Oligohymenophorea</taxon>
        <taxon>Hymenostomatida</taxon>
        <taxon>Tetrahymenina</taxon>
        <taxon>Tetrahymenidae</taxon>
        <taxon>Tetrahymena</taxon>
    </lineage>
</organism>
<dbReference type="EMDB" id="EMD-25882"/>
<dbReference type="Proteomes" id="UP000009168">
    <property type="component" value="Unassembled WGS sequence"/>
</dbReference>
<feature type="binding site" evidence="3">
    <location>
        <position position="25"/>
    </location>
    <ligand>
        <name>ADP</name>
        <dbReference type="ChEBI" id="CHEBI:456216"/>
        <label>2</label>
    </ligand>
</feature>
<dbReference type="OMA" id="AYYFVKN"/>
<dbReference type="InParanoid" id="Q233X7"/>
<reference evidence="2" key="1">
    <citation type="journal article" date="2006" name="PLoS Biol.">
        <title>Macronuclear genome sequence of the ciliate Tetrahymena thermophila, a model eukaryote.</title>
        <authorList>
            <person name="Eisen J.A."/>
            <person name="Coyne R.S."/>
            <person name="Wu M."/>
            <person name="Wu D."/>
            <person name="Thiagarajan M."/>
            <person name="Wortman J.R."/>
            <person name="Badger J.H."/>
            <person name="Ren Q."/>
            <person name="Amedeo P."/>
            <person name="Jones K.M."/>
            <person name="Tallon L.J."/>
            <person name="Delcher A.L."/>
            <person name="Salzberg S.L."/>
            <person name="Silva J.C."/>
            <person name="Haas B.J."/>
            <person name="Majoros W.H."/>
            <person name="Farzad M."/>
            <person name="Carlton J.M."/>
            <person name="Smith R.K. Jr."/>
            <person name="Garg J."/>
            <person name="Pearlman R.E."/>
            <person name="Karrer K.M."/>
            <person name="Sun L."/>
            <person name="Manning G."/>
            <person name="Elde N.C."/>
            <person name="Turkewitz A.P."/>
            <person name="Asai D.J."/>
            <person name="Wilkes D.E."/>
            <person name="Wang Y."/>
            <person name="Cai H."/>
            <person name="Collins K."/>
            <person name="Stewart B.A."/>
            <person name="Lee S.R."/>
            <person name="Wilamowska K."/>
            <person name="Weinberg Z."/>
            <person name="Ruzzo W.L."/>
            <person name="Wloga D."/>
            <person name="Gaertig J."/>
            <person name="Frankel J."/>
            <person name="Tsao C.-C."/>
            <person name="Gorovsky M.A."/>
            <person name="Keeling P.J."/>
            <person name="Waller R.F."/>
            <person name="Patron N.J."/>
            <person name="Cherry J.M."/>
            <person name="Stover N.A."/>
            <person name="Krieger C.J."/>
            <person name="del Toro C."/>
            <person name="Ryder H.F."/>
            <person name="Williamson S.C."/>
            <person name="Barbeau R.A."/>
            <person name="Hamilton E.P."/>
            <person name="Orias E."/>
        </authorList>
    </citation>
    <scope>NUCLEOTIDE SEQUENCE [LARGE SCALE GENOMIC DNA]</scope>
    <source>
        <strain evidence="2">SB210</strain>
    </source>
</reference>